<proteinExistence type="predicted"/>
<organism evidence="2 3">
    <name type="scientific">Globodera pallida</name>
    <name type="common">Potato cyst nematode worm</name>
    <name type="synonym">Heterodera pallida</name>
    <dbReference type="NCBI Taxonomy" id="36090"/>
    <lineage>
        <taxon>Eukaryota</taxon>
        <taxon>Metazoa</taxon>
        <taxon>Ecdysozoa</taxon>
        <taxon>Nematoda</taxon>
        <taxon>Chromadorea</taxon>
        <taxon>Rhabditida</taxon>
        <taxon>Tylenchina</taxon>
        <taxon>Tylenchomorpha</taxon>
        <taxon>Tylenchoidea</taxon>
        <taxon>Heteroderidae</taxon>
        <taxon>Heteroderinae</taxon>
        <taxon>Globodera</taxon>
    </lineage>
</organism>
<protein>
    <submittedName>
        <fullName evidence="3">Acidic repeat-containing protein-like</fullName>
    </submittedName>
</protein>
<dbReference type="WBParaSite" id="GPLIN_000716700">
    <property type="protein sequence ID" value="GPLIN_000716700"/>
    <property type="gene ID" value="GPLIN_000716700"/>
</dbReference>
<evidence type="ECO:0000256" key="1">
    <source>
        <dbReference type="SAM" id="MobiDB-lite"/>
    </source>
</evidence>
<keyword evidence="2" id="KW-1185">Reference proteome</keyword>
<feature type="compositionally biased region" description="Polar residues" evidence="1">
    <location>
        <begin position="1"/>
        <end position="15"/>
    </location>
</feature>
<feature type="compositionally biased region" description="Acidic residues" evidence="1">
    <location>
        <begin position="125"/>
        <end position="147"/>
    </location>
</feature>
<feature type="compositionally biased region" description="Basic and acidic residues" evidence="1">
    <location>
        <begin position="54"/>
        <end position="65"/>
    </location>
</feature>
<reference evidence="3" key="2">
    <citation type="submission" date="2016-06" db="UniProtKB">
        <authorList>
            <consortium name="WormBaseParasite"/>
        </authorList>
    </citation>
    <scope>IDENTIFICATION</scope>
</reference>
<dbReference type="AlphaFoldDB" id="A0A183C2S3"/>
<reference evidence="2" key="1">
    <citation type="submission" date="2014-05" db="EMBL/GenBank/DDBJ databases">
        <title>The genome and life-stage specific transcriptomes of Globodera pallida elucidate key aspects of plant parasitism by a cyst nematode.</title>
        <authorList>
            <person name="Cotton J.A."/>
            <person name="Lilley C.J."/>
            <person name="Jones L.M."/>
            <person name="Kikuchi T."/>
            <person name="Reid A.J."/>
            <person name="Thorpe P."/>
            <person name="Tsai I.J."/>
            <person name="Beasley H."/>
            <person name="Blok V."/>
            <person name="Cock P.J.A."/>
            <person name="Van den Akker S.E."/>
            <person name="Holroyd N."/>
            <person name="Hunt M."/>
            <person name="Mantelin S."/>
            <person name="Naghra H."/>
            <person name="Pain A."/>
            <person name="Palomares-Rius J.E."/>
            <person name="Zarowiecki M."/>
            <person name="Berriman M."/>
            <person name="Jones J.T."/>
            <person name="Urwin P.E."/>
        </authorList>
    </citation>
    <scope>NUCLEOTIDE SEQUENCE [LARGE SCALE GENOMIC DNA]</scope>
    <source>
        <strain evidence="2">Lindley</strain>
    </source>
</reference>
<feature type="compositionally biased region" description="Acidic residues" evidence="1">
    <location>
        <begin position="204"/>
        <end position="216"/>
    </location>
</feature>
<sequence>MDGNGSQSPAENNPQLADAIADFDGDGGGTSSETNSAEFCGDATAGEEEEGEQDGGHSSESHPADASDDEDDGELSSMEAPIEADDCADASNCSEDDEELNNDGSVCGDESSHVGERRGASIDDNVIDLDNNELNYDEEEEGGEGDSNDGNNSPKLVHHQASLDCGGAEQISDSDDDGVEVGLLPVEQKRQKAEELQGEAISSEGEEEMGDGDEHG</sequence>
<feature type="region of interest" description="Disordered" evidence="1">
    <location>
        <begin position="1"/>
        <end position="216"/>
    </location>
</feature>
<dbReference type="Proteomes" id="UP000050741">
    <property type="component" value="Unassembled WGS sequence"/>
</dbReference>
<name>A0A183C2S3_GLOPA</name>
<feature type="compositionally biased region" description="Basic and acidic residues" evidence="1">
    <location>
        <begin position="110"/>
        <end position="121"/>
    </location>
</feature>
<evidence type="ECO:0000313" key="3">
    <source>
        <dbReference type="WBParaSite" id="GPLIN_000716700"/>
    </source>
</evidence>
<accession>A0A183C2S3</accession>
<feature type="compositionally biased region" description="Acidic residues" evidence="1">
    <location>
        <begin position="82"/>
        <end position="101"/>
    </location>
</feature>
<evidence type="ECO:0000313" key="2">
    <source>
        <dbReference type="Proteomes" id="UP000050741"/>
    </source>
</evidence>